<dbReference type="Proteomes" id="UP000681343">
    <property type="component" value="Chromosome"/>
</dbReference>
<dbReference type="AlphaFoldDB" id="A0A810Q0Z1"/>
<evidence type="ECO:0000313" key="3">
    <source>
        <dbReference type="Proteomes" id="UP000681343"/>
    </source>
</evidence>
<reference evidence="2" key="1">
    <citation type="submission" date="2020-09" db="EMBL/GenBank/DDBJ databases">
        <title>New species isolated from human feces.</title>
        <authorList>
            <person name="Kitahara M."/>
            <person name="Shigeno Y."/>
            <person name="Shime M."/>
            <person name="Matsumoto Y."/>
            <person name="Nakamura S."/>
            <person name="Motooka D."/>
            <person name="Fukuoka S."/>
            <person name="Nishikawa H."/>
            <person name="Benno Y."/>
        </authorList>
    </citation>
    <scope>NUCLEOTIDE SEQUENCE</scope>
    <source>
        <strain evidence="2">MM35</strain>
    </source>
</reference>
<sequence>MSSIVLDLQQEVLKPECDVLNALRKAHLIASKLKLKEFDKWIMHELNGYSVKEQDKIPEYRKVNGKLKAWNPYRGWTSVIFQDSKMQSLLCTKYLGSSIGEILELYNNSDGPVQMSYPVDIERKIDEMCSAPFPTNYSLHISTHVLKSIVDQVQNCLLEWTIKLENEGILGEGMRFNKDETNLAKKVPQTIYNYYGTVVNGDIQQSQVVSGDHNNISFNYQQTENLIQKIKEAIQNEQISDEDRETADELITDAESKIINQKKPAIIKAALNGLKDFLIGAGANIAGALIMQYLQQQGI</sequence>
<name>A0A810Q0Z1_9FIRM</name>
<dbReference type="InterPro" id="IPR041304">
    <property type="entry name" value="AbiTii"/>
</dbReference>
<feature type="domain" description="AbiTii" evidence="1">
    <location>
        <begin position="3"/>
        <end position="186"/>
    </location>
</feature>
<evidence type="ECO:0000313" key="2">
    <source>
        <dbReference type="EMBL" id="BCK79131.1"/>
    </source>
</evidence>
<evidence type="ECO:0000259" key="1">
    <source>
        <dbReference type="Pfam" id="PF18864"/>
    </source>
</evidence>
<organism evidence="2 3">
    <name type="scientific">Vescimonas fastidiosa</name>
    <dbReference type="NCBI Taxonomy" id="2714353"/>
    <lineage>
        <taxon>Bacteria</taxon>
        <taxon>Bacillati</taxon>
        <taxon>Bacillota</taxon>
        <taxon>Clostridia</taxon>
        <taxon>Eubacteriales</taxon>
        <taxon>Oscillospiraceae</taxon>
        <taxon>Vescimonas</taxon>
    </lineage>
</organism>
<keyword evidence="3" id="KW-1185">Reference proteome</keyword>
<dbReference type="KEGG" id="vfa:MM35RIKEN_13230"/>
<dbReference type="RefSeq" id="WP_212820373.1">
    <property type="nucleotide sequence ID" value="NZ_AP023415.1"/>
</dbReference>
<dbReference type="EMBL" id="AP023415">
    <property type="protein sequence ID" value="BCK79131.1"/>
    <property type="molecule type" value="Genomic_DNA"/>
</dbReference>
<gene>
    <name evidence="2" type="ORF">MM35RIKEN_13230</name>
</gene>
<proteinExistence type="predicted"/>
<dbReference type="Pfam" id="PF18864">
    <property type="entry name" value="AbiTii"/>
    <property type="match status" value="1"/>
</dbReference>
<accession>A0A810Q0Z1</accession>
<protein>
    <recommendedName>
        <fullName evidence="1">AbiTii domain-containing protein</fullName>
    </recommendedName>
</protein>